<proteinExistence type="predicted"/>
<accession>A0A1I9YLJ6</accession>
<dbReference type="RefSeq" id="WP_027193801.1">
    <property type="nucleotide sequence ID" value="NZ_CP017562.2"/>
</dbReference>
<name>A0A1I9YLJ6_9BURK</name>
<evidence type="ECO:0000313" key="2">
    <source>
        <dbReference type="Proteomes" id="UP000179860"/>
    </source>
</evidence>
<protein>
    <submittedName>
        <fullName evidence="1">Uncharacterized protein</fullName>
    </submittedName>
</protein>
<sequence length="90" mass="10154">MMRVIELAPEQFEHEARRADVTHTSEASEVCDSLTHRSGQALLERALKRGELLLGELQPRCLTHQPFAQLLRQRRSIATDQFAAGEQSGE</sequence>
<dbReference type="STRING" id="754502.BJG93_16670"/>
<dbReference type="EMBL" id="CP017562">
    <property type="protein sequence ID" value="APA87179.1"/>
    <property type="molecule type" value="Genomic_DNA"/>
</dbReference>
<evidence type="ECO:0000313" key="1">
    <source>
        <dbReference type="EMBL" id="APA87179.1"/>
    </source>
</evidence>
<reference evidence="1" key="1">
    <citation type="submission" date="2016-09" db="EMBL/GenBank/DDBJ databases">
        <title>The Complete Genome of Burkholderia sprentiae wsm5005.</title>
        <authorList>
            <person name="De Meyer S."/>
            <person name="Wang P."/>
            <person name="Terpolilli J."/>
        </authorList>
    </citation>
    <scope>NUCLEOTIDE SEQUENCE [LARGE SCALE GENOMIC DNA]</scope>
    <source>
        <strain evidence="1">WSM5005</strain>
    </source>
</reference>
<dbReference type="Proteomes" id="UP000179860">
    <property type="component" value="Chromosome 2"/>
</dbReference>
<organism evidence="1 2">
    <name type="scientific">Paraburkholderia sprentiae WSM5005</name>
    <dbReference type="NCBI Taxonomy" id="754502"/>
    <lineage>
        <taxon>Bacteria</taxon>
        <taxon>Pseudomonadati</taxon>
        <taxon>Pseudomonadota</taxon>
        <taxon>Betaproteobacteria</taxon>
        <taxon>Burkholderiales</taxon>
        <taxon>Burkholderiaceae</taxon>
        <taxon>Paraburkholderia</taxon>
    </lineage>
</organism>
<dbReference type="KEGG" id="pspw:BJG93_16670"/>
<gene>
    <name evidence="1" type="ORF">BJG93_16670</name>
</gene>
<keyword evidence="2" id="KW-1185">Reference proteome</keyword>
<dbReference type="AlphaFoldDB" id="A0A1I9YLJ6"/>
<reference evidence="1" key="2">
    <citation type="submission" date="2021-06" db="EMBL/GenBank/DDBJ databases">
        <authorList>
            <person name="Rogers T.H."/>
            <person name="Ramsay J.P."/>
            <person name="Wang P."/>
            <person name="Terpolilli J."/>
        </authorList>
    </citation>
    <scope>NUCLEOTIDE SEQUENCE [LARGE SCALE GENOMIC DNA]</scope>
    <source>
        <strain evidence="1">WSM5005</strain>
    </source>
</reference>